<proteinExistence type="predicted"/>
<organism evidence="1 3">
    <name type="scientific">Leptospira alstonii serovar Sichuan str. 79601</name>
    <dbReference type="NCBI Taxonomy" id="1218565"/>
    <lineage>
        <taxon>Bacteria</taxon>
        <taxon>Pseudomonadati</taxon>
        <taxon>Spirochaetota</taxon>
        <taxon>Spirochaetia</taxon>
        <taxon>Leptospirales</taxon>
        <taxon>Leptospiraceae</taxon>
        <taxon>Leptospira</taxon>
    </lineage>
</organism>
<name>M6CHA3_9LEPT</name>
<evidence type="ECO:0000313" key="1">
    <source>
        <dbReference type="EMBL" id="EMJ91272.1"/>
    </source>
</evidence>
<dbReference type="EMBL" id="ANIK01000111">
    <property type="protein sequence ID" value="EMJ91272.1"/>
    <property type="molecule type" value="Genomic_DNA"/>
</dbReference>
<dbReference type="AlphaFoldDB" id="M6CHA3"/>
<reference evidence="1 3" key="1">
    <citation type="submission" date="2013-01" db="EMBL/GenBank/DDBJ databases">
        <authorList>
            <person name="Harkins D.M."/>
            <person name="Durkin A.S."/>
            <person name="Brinkac L.M."/>
            <person name="Haft D.H."/>
            <person name="Selengut J.D."/>
            <person name="Sanka R."/>
            <person name="DePew J."/>
            <person name="Purushe J."/>
            <person name="Galloway R.L."/>
            <person name="Vinetz J.M."/>
            <person name="Sutton G.G."/>
            <person name="Nierman W.C."/>
            <person name="Fouts D.E."/>
        </authorList>
    </citation>
    <scope>NUCLEOTIDE SEQUENCE [LARGE SCALE GENOMIC DNA]</scope>
    <source>
        <strain evidence="1 3">79601</strain>
    </source>
</reference>
<dbReference type="Proteomes" id="UP000011988">
    <property type="component" value="Unassembled WGS sequence"/>
</dbReference>
<comment type="caution">
    <text evidence="1">The sequence shown here is derived from an EMBL/GenBank/DDBJ whole genome shotgun (WGS) entry which is preliminary data.</text>
</comment>
<protein>
    <submittedName>
        <fullName evidence="1">Uncharacterized protein</fullName>
    </submittedName>
</protein>
<sequence>MDFLKFLLKRNPLESLNLFSSFSPFIFPFAFLVKTKPFTVYDILMNTNDSPLILNIYMNCI</sequence>
<dbReference type="EMBL" id="ANIK01000022">
    <property type="protein sequence ID" value="EMJ96476.1"/>
    <property type="molecule type" value="Genomic_DNA"/>
</dbReference>
<gene>
    <name evidence="2" type="ORF">LEP1GSC194_0715</name>
    <name evidence="1" type="ORF">LEP1GSC194_1034</name>
</gene>
<evidence type="ECO:0000313" key="2">
    <source>
        <dbReference type="EMBL" id="EMJ96476.1"/>
    </source>
</evidence>
<evidence type="ECO:0000313" key="3">
    <source>
        <dbReference type="Proteomes" id="UP000011988"/>
    </source>
</evidence>
<accession>M6CHA3</accession>